<evidence type="ECO:0000313" key="2">
    <source>
        <dbReference type="Proteomes" id="UP001138997"/>
    </source>
</evidence>
<dbReference type="AlphaFoldDB" id="A0A9X1SRZ5"/>
<comment type="caution">
    <text evidence="1">The sequence shown here is derived from an EMBL/GenBank/DDBJ whole genome shotgun (WGS) entry which is preliminary data.</text>
</comment>
<organism evidence="1 2">
    <name type="scientific">Kineosporia babensis</name>
    <dbReference type="NCBI Taxonomy" id="499548"/>
    <lineage>
        <taxon>Bacteria</taxon>
        <taxon>Bacillati</taxon>
        <taxon>Actinomycetota</taxon>
        <taxon>Actinomycetes</taxon>
        <taxon>Kineosporiales</taxon>
        <taxon>Kineosporiaceae</taxon>
        <taxon>Kineosporia</taxon>
    </lineage>
</organism>
<sequence length="203" mass="21549">MKRVAVPVALVLALLVGIGAVFYFRDEPETVPQQQAVTGDLTVGEATERFLSAEAVRPEPVASSSGVIYARPATGGSDFEAPGTLEILAVDVSETSTHVRFAMSAQTELKLDLGGYVENTQHGFNTVRLIAEQADLSMSGARWTGAKDLGSDCTCGRRPEVIDDRGVQVSLLFPVLPENVTEIQLKVPGFVPLTAPVNRVGAP</sequence>
<dbReference type="RefSeq" id="WP_231438650.1">
    <property type="nucleotide sequence ID" value="NZ_JAJOMB010000001.1"/>
</dbReference>
<accession>A0A9X1SRZ5</accession>
<keyword evidence="2" id="KW-1185">Reference proteome</keyword>
<reference evidence="1" key="1">
    <citation type="submission" date="2021-11" db="EMBL/GenBank/DDBJ databases">
        <title>Streptomyces corallinus and Kineosporia corallina sp. nov., two new coral-derived marine actinobacteria.</title>
        <authorList>
            <person name="Buangrab K."/>
            <person name="Sutthacheep M."/>
            <person name="Yeemin T."/>
            <person name="Harunari E."/>
            <person name="Igarashi Y."/>
            <person name="Sripreechasak P."/>
            <person name="Kanchanasin P."/>
            <person name="Tanasupawat S."/>
            <person name="Phongsopitanun W."/>
        </authorList>
    </citation>
    <scope>NUCLEOTIDE SEQUENCE</scope>
    <source>
        <strain evidence="1">JCM 31032</strain>
    </source>
</reference>
<dbReference type="EMBL" id="JAJOMB010000001">
    <property type="protein sequence ID" value="MCD5309731.1"/>
    <property type="molecule type" value="Genomic_DNA"/>
</dbReference>
<dbReference type="Proteomes" id="UP001138997">
    <property type="component" value="Unassembled WGS sequence"/>
</dbReference>
<gene>
    <name evidence="1" type="ORF">LR394_02400</name>
</gene>
<proteinExistence type="predicted"/>
<evidence type="ECO:0000313" key="1">
    <source>
        <dbReference type="EMBL" id="MCD5309731.1"/>
    </source>
</evidence>
<name>A0A9X1SRZ5_9ACTN</name>
<protein>
    <submittedName>
        <fullName evidence="1">Uncharacterized protein</fullName>
    </submittedName>
</protein>